<dbReference type="InterPro" id="IPR006118">
    <property type="entry name" value="Recombinase_CS"/>
</dbReference>
<dbReference type="CDD" id="cd00338">
    <property type="entry name" value="Ser_Recombinase"/>
    <property type="match status" value="1"/>
</dbReference>
<dbReference type="Proteomes" id="UP000321058">
    <property type="component" value="Unassembled WGS sequence"/>
</dbReference>
<evidence type="ECO:0000256" key="2">
    <source>
        <dbReference type="ARBA" id="ARBA00023125"/>
    </source>
</evidence>
<dbReference type="InterPro" id="IPR050639">
    <property type="entry name" value="SSR_resolvase"/>
</dbReference>
<keyword evidence="8" id="KW-1185">Reference proteome</keyword>
<protein>
    <submittedName>
        <fullName evidence="7">Resolvase</fullName>
    </submittedName>
</protein>
<dbReference type="SUPFAM" id="SSF53041">
    <property type="entry name" value="Resolvase-like"/>
    <property type="match status" value="1"/>
</dbReference>
<dbReference type="RefSeq" id="WP_147155027.1">
    <property type="nucleotide sequence ID" value="NZ_BKAJ01000136.1"/>
</dbReference>
<dbReference type="PANTHER" id="PTHR30461">
    <property type="entry name" value="DNA-INVERTASE FROM LAMBDOID PROPHAGE"/>
    <property type="match status" value="1"/>
</dbReference>
<dbReference type="Gene3D" id="3.40.50.1390">
    <property type="entry name" value="Resolvase, N-terminal catalytic domain"/>
    <property type="match status" value="1"/>
</dbReference>
<dbReference type="SMART" id="SM00857">
    <property type="entry name" value="Resolvase"/>
    <property type="match status" value="1"/>
</dbReference>
<dbReference type="InterPro" id="IPR036162">
    <property type="entry name" value="Resolvase-like_N_sf"/>
</dbReference>
<keyword evidence="3" id="KW-0233">DNA recombination</keyword>
<dbReference type="InterPro" id="IPR006119">
    <property type="entry name" value="Resolv_N"/>
</dbReference>
<evidence type="ECO:0000256" key="3">
    <source>
        <dbReference type="ARBA" id="ARBA00023172"/>
    </source>
</evidence>
<evidence type="ECO:0000313" key="7">
    <source>
        <dbReference type="EMBL" id="GEP59651.1"/>
    </source>
</evidence>
<dbReference type="PROSITE" id="PS51736">
    <property type="entry name" value="RECOMBINASES_3"/>
    <property type="match status" value="1"/>
</dbReference>
<organism evidence="7 8">
    <name type="scientific">Reyranella soli</name>
    <dbReference type="NCBI Taxonomy" id="1230389"/>
    <lineage>
        <taxon>Bacteria</taxon>
        <taxon>Pseudomonadati</taxon>
        <taxon>Pseudomonadota</taxon>
        <taxon>Alphaproteobacteria</taxon>
        <taxon>Hyphomicrobiales</taxon>
        <taxon>Reyranellaceae</taxon>
        <taxon>Reyranella</taxon>
    </lineage>
</organism>
<accession>A0A512NL19</accession>
<dbReference type="GO" id="GO:0003677">
    <property type="term" value="F:DNA binding"/>
    <property type="evidence" value="ECO:0007669"/>
    <property type="project" value="UniProtKB-KW"/>
</dbReference>
<dbReference type="PROSITE" id="PS00397">
    <property type="entry name" value="RECOMBINASES_1"/>
    <property type="match status" value="1"/>
</dbReference>
<dbReference type="GO" id="GO:0000150">
    <property type="term" value="F:DNA strand exchange activity"/>
    <property type="evidence" value="ECO:0007669"/>
    <property type="project" value="InterPro"/>
</dbReference>
<dbReference type="OrthoDB" id="2290206at2"/>
<dbReference type="AlphaFoldDB" id="A0A512NL19"/>
<name>A0A512NL19_9HYPH</name>
<proteinExistence type="predicted"/>
<evidence type="ECO:0000256" key="4">
    <source>
        <dbReference type="PIRSR" id="PIRSR606118-50"/>
    </source>
</evidence>
<dbReference type="Pfam" id="PF00239">
    <property type="entry name" value="Resolvase"/>
    <property type="match status" value="1"/>
</dbReference>
<dbReference type="GO" id="GO:0015074">
    <property type="term" value="P:DNA integration"/>
    <property type="evidence" value="ECO:0007669"/>
    <property type="project" value="UniProtKB-KW"/>
</dbReference>
<evidence type="ECO:0000256" key="1">
    <source>
        <dbReference type="ARBA" id="ARBA00022908"/>
    </source>
</evidence>
<dbReference type="EMBL" id="BKAJ01000136">
    <property type="protein sequence ID" value="GEP59651.1"/>
    <property type="molecule type" value="Genomic_DNA"/>
</dbReference>
<evidence type="ECO:0000313" key="8">
    <source>
        <dbReference type="Proteomes" id="UP000321058"/>
    </source>
</evidence>
<feature type="domain" description="Resolvase/invertase-type recombinase catalytic" evidence="6">
    <location>
        <begin position="7"/>
        <end position="143"/>
    </location>
</feature>
<evidence type="ECO:0000256" key="5">
    <source>
        <dbReference type="PROSITE-ProRule" id="PRU10137"/>
    </source>
</evidence>
<feature type="active site" description="O-(5'-phospho-DNA)-serine intermediate" evidence="4 5">
    <location>
        <position position="15"/>
    </location>
</feature>
<keyword evidence="2" id="KW-0238">DNA-binding</keyword>
<dbReference type="PANTHER" id="PTHR30461:SF2">
    <property type="entry name" value="SERINE RECOMBINASE PINE-RELATED"/>
    <property type="match status" value="1"/>
</dbReference>
<reference evidence="7 8" key="1">
    <citation type="submission" date="2019-07" db="EMBL/GenBank/DDBJ databases">
        <title>Whole genome shotgun sequence of Reyranella soli NBRC 108950.</title>
        <authorList>
            <person name="Hosoyama A."/>
            <person name="Uohara A."/>
            <person name="Ohji S."/>
            <person name="Ichikawa N."/>
        </authorList>
    </citation>
    <scope>NUCLEOTIDE SEQUENCE [LARGE SCALE GENOMIC DNA]</scope>
    <source>
        <strain evidence="7 8">NBRC 108950</strain>
    </source>
</reference>
<evidence type="ECO:0000259" key="6">
    <source>
        <dbReference type="PROSITE" id="PS51736"/>
    </source>
</evidence>
<sequence>MTKKPTAFVAYLRVSTVRQGESGLGLEAQRAAVEAFARQHGGAIVASYIEVETGKRSDRPELAKALCEARKAKATLLIAKLDRLARNVAFIANLMDAGVEFVACDQPFASRLTLHILAAVAEDEARRISERTKAALQAAKARGRKLGSPVAAKTVAKARAARSAYAAKANATTLAVIREVQGSGVGTLAGIARVLAARGVKTPAGRSEWQPVQVSRLLAAA</sequence>
<keyword evidence="1" id="KW-0229">DNA integration</keyword>
<gene>
    <name evidence="7" type="ORF">RSO01_68170</name>
</gene>
<comment type="caution">
    <text evidence="7">The sequence shown here is derived from an EMBL/GenBank/DDBJ whole genome shotgun (WGS) entry which is preliminary data.</text>
</comment>